<accession>A0A6B2JMQ7</accession>
<sequence length="232" mass="24031">MEPARLYDVIEATWPPLATERRGGWTIRRGGGGGSRVSAATLEGAPGGIDEAEAAMRALGQHPLVMIRAGQEALDEELAARGYAVKDPVVTWAAPPAELAARTDVTGRWPPGPEAEAIWAAGGIGPERVAVMARAAGPKVALLAKEAGSPAGTAFVAMDDDIAMLHALEVLAANRRRGLARRLVQAAAGWAEAEGASLLTLLVTRANGGANALYSGLGMAELGGYHYREAPR</sequence>
<dbReference type="SUPFAM" id="SSF55729">
    <property type="entry name" value="Acyl-CoA N-acyltransferases (Nat)"/>
    <property type="match status" value="1"/>
</dbReference>
<feature type="domain" description="N-acetyltransferase" evidence="1">
    <location>
        <begin position="85"/>
        <end position="232"/>
    </location>
</feature>
<dbReference type="PROSITE" id="PS51186">
    <property type="entry name" value="GNAT"/>
    <property type="match status" value="1"/>
</dbReference>
<evidence type="ECO:0000259" key="1">
    <source>
        <dbReference type="PROSITE" id="PS51186"/>
    </source>
</evidence>
<gene>
    <name evidence="2" type="ORF">GZA08_18100</name>
</gene>
<comment type="caution">
    <text evidence="2">The sequence shown here is derived from an EMBL/GenBank/DDBJ whole genome shotgun (WGS) entry which is preliminary data.</text>
</comment>
<organism evidence="2 3">
    <name type="scientific">Pseudoroseicyclus tamaricis</name>
    <dbReference type="NCBI Taxonomy" id="2705421"/>
    <lineage>
        <taxon>Bacteria</taxon>
        <taxon>Pseudomonadati</taxon>
        <taxon>Pseudomonadota</taxon>
        <taxon>Alphaproteobacteria</taxon>
        <taxon>Rhodobacterales</taxon>
        <taxon>Paracoccaceae</taxon>
        <taxon>Pseudoroseicyclus</taxon>
    </lineage>
</organism>
<dbReference type="InterPro" id="IPR000182">
    <property type="entry name" value="GNAT_dom"/>
</dbReference>
<keyword evidence="2" id="KW-0808">Transferase</keyword>
<dbReference type="Pfam" id="PF00583">
    <property type="entry name" value="Acetyltransf_1"/>
    <property type="match status" value="1"/>
</dbReference>
<dbReference type="AlphaFoldDB" id="A0A6B2JMQ7"/>
<proteinExistence type="predicted"/>
<name>A0A6B2JMQ7_9RHOB</name>
<dbReference type="InterPro" id="IPR016181">
    <property type="entry name" value="Acyl_CoA_acyltransferase"/>
</dbReference>
<dbReference type="Proteomes" id="UP000474757">
    <property type="component" value="Unassembled WGS sequence"/>
</dbReference>
<protein>
    <submittedName>
        <fullName evidence="2">GNAT family N-acetyltransferase</fullName>
    </submittedName>
</protein>
<keyword evidence="3" id="KW-1185">Reference proteome</keyword>
<reference evidence="2 3" key="1">
    <citation type="submission" date="2020-02" db="EMBL/GenBank/DDBJ databases">
        <title>Pseudoroseicyclus tamarix, sp. nov., isolated from offshore sediment of a Tamarix chinensis forest.</title>
        <authorList>
            <person name="Gai Y."/>
        </authorList>
    </citation>
    <scope>NUCLEOTIDE SEQUENCE [LARGE SCALE GENOMIC DNA]</scope>
    <source>
        <strain evidence="2 3">CLL3-39</strain>
    </source>
</reference>
<dbReference type="EMBL" id="JAAGAB010000004">
    <property type="protein sequence ID" value="NDV02881.1"/>
    <property type="molecule type" value="Genomic_DNA"/>
</dbReference>
<evidence type="ECO:0000313" key="2">
    <source>
        <dbReference type="EMBL" id="NDV02881.1"/>
    </source>
</evidence>
<dbReference type="Gene3D" id="3.40.630.30">
    <property type="match status" value="1"/>
</dbReference>
<dbReference type="GO" id="GO:0016747">
    <property type="term" value="F:acyltransferase activity, transferring groups other than amino-acyl groups"/>
    <property type="evidence" value="ECO:0007669"/>
    <property type="project" value="InterPro"/>
</dbReference>
<evidence type="ECO:0000313" key="3">
    <source>
        <dbReference type="Proteomes" id="UP000474757"/>
    </source>
</evidence>